<evidence type="ECO:0000313" key="5">
    <source>
        <dbReference type="Proteomes" id="UP000663829"/>
    </source>
</evidence>
<keyword evidence="2" id="KW-0413">Isomerase</keyword>
<keyword evidence="5" id="KW-1185">Reference proteome</keyword>
<organism evidence="3 5">
    <name type="scientific">Didymodactylos carnosus</name>
    <dbReference type="NCBI Taxonomy" id="1234261"/>
    <lineage>
        <taxon>Eukaryota</taxon>
        <taxon>Metazoa</taxon>
        <taxon>Spiralia</taxon>
        <taxon>Gnathifera</taxon>
        <taxon>Rotifera</taxon>
        <taxon>Eurotatoria</taxon>
        <taxon>Bdelloidea</taxon>
        <taxon>Philodinida</taxon>
        <taxon>Philodinidae</taxon>
        <taxon>Didymodactylos</taxon>
    </lineage>
</organism>
<dbReference type="AlphaFoldDB" id="A0A816G8Q0"/>
<dbReference type="Gene3D" id="3.10.310.10">
    <property type="entry name" value="Diaminopimelate Epimerase, Chain A, domain 1"/>
    <property type="match status" value="2"/>
</dbReference>
<gene>
    <name evidence="3" type="ORF">GPM918_LOCUS46340</name>
    <name evidence="4" type="ORF">SRO942_LOCUS50332</name>
</gene>
<dbReference type="GO" id="GO:0016853">
    <property type="term" value="F:isomerase activity"/>
    <property type="evidence" value="ECO:0007669"/>
    <property type="project" value="UniProtKB-KW"/>
</dbReference>
<dbReference type="OrthoDB" id="5862897at2759"/>
<accession>A0A816G8Q0</accession>
<evidence type="ECO:0000256" key="1">
    <source>
        <dbReference type="ARBA" id="ARBA00007673"/>
    </source>
</evidence>
<dbReference type="Proteomes" id="UP000663829">
    <property type="component" value="Unassembled WGS sequence"/>
</dbReference>
<dbReference type="EMBL" id="CAJOBC010141757">
    <property type="protein sequence ID" value="CAF4648417.1"/>
    <property type="molecule type" value="Genomic_DNA"/>
</dbReference>
<dbReference type="PANTHER" id="PTHR43709">
    <property type="entry name" value="ACONITATE ISOMERASE-RELATED"/>
    <property type="match status" value="1"/>
</dbReference>
<reference evidence="3" key="1">
    <citation type="submission" date="2021-02" db="EMBL/GenBank/DDBJ databases">
        <authorList>
            <person name="Nowell W R."/>
        </authorList>
    </citation>
    <scope>NUCLEOTIDE SEQUENCE</scope>
</reference>
<name>A0A816G8Q0_9BILA</name>
<evidence type="ECO:0000313" key="4">
    <source>
        <dbReference type="EMBL" id="CAF4648417.1"/>
    </source>
</evidence>
<sequence length="128" mass="13764">MIDWSGNCGNLVAAVAYFTVEEKLIKNPVENGIQLVRIWQTNVNQVIHAHVPVRNGLPIYKGNDKLDGVSGTACAFRIDFLNPSTGATLPTGNVIDLLQLNDGSHIEASLINAGNPTIFIRARDVGLA</sequence>
<feature type="non-terminal residue" evidence="3">
    <location>
        <position position="128"/>
    </location>
</feature>
<comment type="caution">
    <text evidence="3">The sequence shown here is derived from an EMBL/GenBank/DDBJ whole genome shotgun (WGS) entry which is preliminary data.</text>
</comment>
<dbReference type="Pfam" id="PF04303">
    <property type="entry name" value="PrpF"/>
    <property type="match status" value="1"/>
</dbReference>
<dbReference type="SUPFAM" id="SSF54506">
    <property type="entry name" value="Diaminopimelate epimerase-like"/>
    <property type="match status" value="2"/>
</dbReference>
<evidence type="ECO:0000313" key="3">
    <source>
        <dbReference type="EMBL" id="CAF1671810.1"/>
    </source>
</evidence>
<proteinExistence type="inferred from homology"/>
<protein>
    <submittedName>
        <fullName evidence="3">Uncharacterized protein</fullName>
    </submittedName>
</protein>
<dbReference type="Proteomes" id="UP000681722">
    <property type="component" value="Unassembled WGS sequence"/>
</dbReference>
<evidence type="ECO:0000256" key="2">
    <source>
        <dbReference type="ARBA" id="ARBA00023235"/>
    </source>
</evidence>
<comment type="similarity">
    <text evidence="1">Belongs to the PrpF family.</text>
</comment>
<dbReference type="PANTHER" id="PTHR43709:SF2">
    <property type="entry name" value="DUF453 DOMAIN PROTEIN (AFU_ORTHOLOGUE AFUA_6G00360)"/>
    <property type="match status" value="1"/>
</dbReference>
<dbReference type="InterPro" id="IPR007400">
    <property type="entry name" value="PrpF-like"/>
</dbReference>
<dbReference type="EMBL" id="CAJNOQ010061310">
    <property type="protein sequence ID" value="CAF1671810.1"/>
    <property type="molecule type" value="Genomic_DNA"/>
</dbReference>